<reference evidence="8" key="1">
    <citation type="journal article" date="2019" name="Int. J. Syst. Evol. Microbiol.">
        <title>The Global Catalogue of Microorganisms (GCM) 10K type strain sequencing project: providing services to taxonomists for standard genome sequencing and annotation.</title>
        <authorList>
            <consortium name="The Broad Institute Genomics Platform"/>
            <consortium name="The Broad Institute Genome Sequencing Center for Infectious Disease"/>
            <person name="Wu L."/>
            <person name="Ma J."/>
        </authorList>
    </citation>
    <scope>NUCLEOTIDE SEQUENCE [LARGE SCALE GENOMIC DNA]</scope>
    <source>
        <strain evidence="8">KCTC 42083</strain>
    </source>
</reference>
<sequence length="317" mass="34128">MSAPQREDYNQRCYAAPADRHHRPNSMSPKDLRDLFLLAAIWGSSFLFTLQAVPEFGPFPLTAVRVGVSALALMSYITVTGRLPDFLANWKPIFALGVLNAAVPFSLYAFAALRLESGLLAVLNAMAPLFGALVARVWLKERLTRNRILGLCLGFLGILILVYDKLSFNQGAAGWAVLASLLATVFYGIAANFTARYLRGVQPQAVAAGSMVSATLILLPVAIFWWPAQLPGLHAWGAALSLSLLCTAVAYLIFYRLLSNVGPSKTITVTFLVPPFGVLWGALLLGEALTAQMLIGMSTVLFGTLLATGLIGKRKTA</sequence>
<evidence type="ECO:0000256" key="2">
    <source>
        <dbReference type="ARBA" id="ARBA00022692"/>
    </source>
</evidence>
<dbReference type="InterPro" id="IPR037185">
    <property type="entry name" value="EmrE-like"/>
</dbReference>
<dbReference type="EMBL" id="BMZN01000003">
    <property type="protein sequence ID" value="GHC50666.1"/>
    <property type="molecule type" value="Genomic_DNA"/>
</dbReference>
<keyword evidence="2 5" id="KW-0812">Transmembrane</keyword>
<evidence type="ECO:0000256" key="5">
    <source>
        <dbReference type="SAM" id="Phobius"/>
    </source>
</evidence>
<dbReference type="SUPFAM" id="SSF103481">
    <property type="entry name" value="Multidrug resistance efflux transporter EmrE"/>
    <property type="match status" value="2"/>
</dbReference>
<evidence type="ECO:0000313" key="8">
    <source>
        <dbReference type="Proteomes" id="UP000608923"/>
    </source>
</evidence>
<feature type="domain" description="EamA" evidence="6">
    <location>
        <begin position="36"/>
        <end position="162"/>
    </location>
</feature>
<dbReference type="PANTHER" id="PTHR32322">
    <property type="entry name" value="INNER MEMBRANE TRANSPORTER"/>
    <property type="match status" value="1"/>
</dbReference>
<feature type="transmembrane region" description="Helical" evidence="5">
    <location>
        <begin position="205"/>
        <end position="227"/>
    </location>
</feature>
<dbReference type="Pfam" id="PF00892">
    <property type="entry name" value="EamA"/>
    <property type="match status" value="2"/>
</dbReference>
<organism evidence="7 8">
    <name type="scientific">Alcaligenes pakistanensis</name>
    <dbReference type="NCBI Taxonomy" id="1482717"/>
    <lineage>
        <taxon>Bacteria</taxon>
        <taxon>Pseudomonadati</taxon>
        <taxon>Pseudomonadota</taxon>
        <taxon>Betaproteobacteria</taxon>
        <taxon>Burkholderiales</taxon>
        <taxon>Alcaligenaceae</taxon>
        <taxon>Alcaligenes</taxon>
    </lineage>
</organism>
<feature type="transmembrane region" description="Helical" evidence="5">
    <location>
        <begin position="266"/>
        <end position="285"/>
    </location>
</feature>
<name>A0A8H9IIU0_9BURK</name>
<feature type="transmembrane region" description="Helical" evidence="5">
    <location>
        <begin position="233"/>
        <end position="254"/>
    </location>
</feature>
<dbReference type="InterPro" id="IPR000620">
    <property type="entry name" value="EamA_dom"/>
</dbReference>
<dbReference type="AlphaFoldDB" id="A0A8H9IIU0"/>
<evidence type="ECO:0000256" key="3">
    <source>
        <dbReference type="ARBA" id="ARBA00022989"/>
    </source>
</evidence>
<accession>A0A8H9IIU0</accession>
<keyword evidence="3 5" id="KW-1133">Transmembrane helix</keyword>
<proteinExistence type="predicted"/>
<feature type="transmembrane region" description="Helical" evidence="5">
    <location>
        <begin position="93"/>
        <end position="113"/>
    </location>
</feature>
<gene>
    <name evidence="7" type="ORF">GCM10010096_23320</name>
</gene>
<feature type="transmembrane region" description="Helical" evidence="5">
    <location>
        <begin position="119"/>
        <end position="139"/>
    </location>
</feature>
<dbReference type="PANTHER" id="PTHR32322:SF9">
    <property type="entry name" value="AMINO-ACID METABOLITE EFFLUX PUMP-RELATED"/>
    <property type="match status" value="1"/>
</dbReference>
<protein>
    <submittedName>
        <fullName evidence="7">Multidrug DMT transporter permease</fullName>
    </submittedName>
</protein>
<feature type="domain" description="EamA" evidence="6">
    <location>
        <begin position="175"/>
        <end position="307"/>
    </location>
</feature>
<evidence type="ECO:0000259" key="6">
    <source>
        <dbReference type="Pfam" id="PF00892"/>
    </source>
</evidence>
<feature type="transmembrane region" description="Helical" evidence="5">
    <location>
        <begin position="35"/>
        <end position="53"/>
    </location>
</feature>
<dbReference type="GO" id="GO:0016020">
    <property type="term" value="C:membrane"/>
    <property type="evidence" value="ECO:0007669"/>
    <property type="project" value="UniProtKB-SubCell"/>
</dbReference>
<keyword evidence="8" id="KW-1185">Reference proteome</keyword>
<feature type="transmembrane region" description="Helical" evidence="5">
    <location>
        <begin position="148"/>
        <end position="166"/>
    </location>
</feature>
<dbReference type="InterPro" id="IPR050638">
    <property type="entry name" value="AA-Vitamin_Transporters"/>
</dbReference>
<evidence type="ECO:0000256" key="1">
    <source>
        <dbReference type="ARBA" id="ARBA00004141"/>
    </source>
</evidence>
<feature type="transmembrane region" description="Helical" evidence="5">
    <location>
        <begin position="59"/>
        <end position="81"/>
    </location>
</feature>
<dbReference type="Proteomes" id="UP000608923">
    <property type="component" value="Unassembled WGS sequence"/>
</dbReference>
<feature type="transmembrane region" description="Helical" evidence="5">
    <location>
        <begin position="291"/>
        <end position="311"/>
    </location>
</feature>
<evidence type="ECO:0000256" key="4">
    <source>
        <dbReference type="ARBA" id="ARBA00023136"/>
    </source>
</evidence>
<keyword evidence="4 5" id="KW-0472">Membrane</keyword>
<evidence type="ECO:0000313" key="7">
    <source>
        <dbReference type="EMBL" id="GHC50666.1"/>
    </source>
</evidence>
<comment type="caution">
    <text evidence="7">The sequence shown here is derived from an EMBL/GenBank/DDBJ whole genome shotgun (WGS) entry which is preliminary data.</text>
</comment>
<feature type="transmembrane region" description="Helical" evidence="5">
    <location>
        <begin position="172"/>
        <end position="193"/>
    </location>
</feature>
<comment type="subcellular location">
    <subcellularLocation>
        <location evidence="1">Membrane</location>
        <topology evidence="1">Multi-pass membrane protein</topology>
    </subcellularLocation>
</comment>
<dbReference type="Gene3D" id="1.10.3730.20">
    <property type="match status" value="1"/>
</dbReference>